<organism evidence="11 12">
    <name type="scientific">Schaalia hyovaginalis</name>
    <dbReference type="NCBI Taxonomy" id="29316"/>
    <lineage>
        <taxon>Bacteria</taxon>
        <taxon>Bacillati</taxon>
        <taxon>Actinomycetota</taxon>
        <taxon>Actinomycetes</taxon>
        <taxon>Actinomycetales</taxon>
        <taxon>Actinomycetaceae</taxon>
        <taxon>Schaalia</taxon>
    </lineage>
</organism>
<dbReference type="PANTHER" id="PTHR42703:SF1">
    <property type="entry name" value="NA(+)_H(+) ANTIPORTER SUBUNIT D1"/>
    <property type="match status" value="1"/>
</dbReference>
<evidence type="ECO:0000256" key="3">
    <source>
        <dbReference type="ARBA" id="ARBA00022475"/>
    </source>
</evidence>
<feature type="transmembrane region" description="Helical" evidence="9">
    <location>
        <begin position="79"/>
        <end position="97"/>
    </location>
</feature>
<evidence type="ECO:0000313" key="12">
    <source>
        <dbReference type="Proteomes" id="UP000617426"/>
    </source>
</evidence>
<dbReference type="Proteomes" id="UP000617426">
    <property type="component" value="Unassembled WGS sequence"/>
</dbReference>
<dbReference type="GO" id="GO:0005886">
    <property type="term" value="C:plasma membrane"/>
    <property type="evidence" value="ECO:0007669"/>
    <property type="project" value="UniProtKB-SubCell"/>
</dbReference>
<feature type="transmembrane region" description="Helical" evidence="9">
    <location>
        <begin position="109"/>
        <end position="127"/>
    </location>
</feature>
<dbReference type="PRINTS" id="PR01437">
    <property type="entry name" value="NUOXDRDTASE4"/>
</dbReference>
<evidence type="ECO:0000256" key="1">
    <source>
        <dbReference type="ARBA" id="ARBA00004651"/>
    </source>
</evidence>
<feature type="transmembrane region" description="Helical" evidence="9">
    <location>
        <begin position="238"/>
        <end position="259"/>
    </location>
</feature>
<feature type="transmembrane region" description="Helical" evidence="9">
    <location>
        <begin position="133"/>
        <end position="152"/>
    </location>
</feature>
<feature type="transmembrane region" description="Helical" evidence="9">
    <location>
        <begin position="299"/>
        <end position="321"/>
    </location>
</feature>
<evidence type="ECO:0000313" key="11">
    <source>
        <dbReference type="EMBL" id="MBB6335654.1"/>
    </source>
</evidence>
<dbReference type="InterPro" id="IPR003918">
    <property type="entry name" value="NADH_UbQ_OxRdtase"/>
</dbReference>
<feature type="region of interest" description="Disordered" evidence="8">
    <location>
        <begin position="500"/>
        <end position="531"/>
    </location>
</feature>
<feature type="transmembrane region" description="Helical" evidence="9">
    <location>
        <begin position="31"/>
        <end position="49"/>
    </location>
</feature>
<keyword evidence="12" id="KW-1185">Reference proteome</keyword>
<keyword evidence="3" id="KW-1003">Cell membrane</keyword>
<evidence type="ECO:0000259" key="10">
    <source>
        <dbReference type="Pfam" id="PF00361"/>
    </source>
</evidence>
<accession>A0A923E905</accession>
<evidence type="ECO:0000256" key="4">
    <source>
        <dbReference type="ARBA" id="ARBA00022692"/>
    </source>
</evidence>
<comment type="similarity">
    <text evidence="2">Belongs to the CPA3 antiporters (TC 2.A.63) subunit D family.</text>
</comment>
<sequence length="531" mass="55163">MNALLALPIVLPILSAGVSLASSKARRHQGLVSGGTLFTVWLVSIALLVMVASGPVVLNIGLWPAPIGIVLVADGLSAIMLTTSVTVTLAVLLYSLAQGAADGEEAAPLAVFHPAFLILSAGVSNTFLSGDLFNMYVGFEILLFASFVLITLGGTRDRVRAGTVYIVVSIISSAVFLTGIALTYAAVGTVNLAQIAIRMGDVAPSTVLLIQFVLLIGFGVKAAVFPLSAWLPDSYPTAPAPVTAVFAGLLTKVGVYGIIRTQTLLFPGDRLALILGLLAIATMLIGILGALAQQDIKRLLSFTLVSHIGYMLWGVSVASSASLGATVYYATHHITVQTALFLVVGLIERIGGSTSLTRLGSLLKASPLLALLYIVPAFNLAGIPPGSGFFGKVGLISASVGRSSAIDWALIGAGLLTSLLTLYAVARAWNMMFWQEAPEEPSPKPVSPSMTIATAGLVAVSLGISFLAGPINEYTKNAGARLLQRSPYIVAVLPPAGNAELEEGREDPESSLIPSVEAPTEGQGLRKEEKP</sequence>
<dbReference type="EMBL" id="JACHMK010000001">
    <property type="protein sequence ID" value="MBB6335654.1"/>
    <property type="molecule type" value="Genomic_DNA"/>
</dbReference>
<evidence type="ECO:0000256" key="8">
    <source>
        <dbReference type="SAM" id="MobiDB-lite"/>
    </source>
</evidence>
<comment type="subcellular location">
    <subcellularLocation>
        <location evidence="1">Cell membrane</location>
        <topology evidence="1">Multi-pass membrane protein</topology>
    </subcellularLocation>
    <subcellularLocation>
        <location evidence="7">Membrane</location>
        <topology evidence="7">Multi-pass membrane protein</topology>
    </subcellularLocation>
</comment>
<feature type="transmembrane region" description="Helical" evidence="9">
    <location>
        <begin position="368"/>
        <end position="385"/>
    </location>
</feature>
<feature type="transmembrane region" description="Helical" evidence="9">
    <location>
        <begin position="164"/>
        <end position="187"/>
    </location>
</feature>
<dbReference type="InterPro" id="IPR050586">
    <property type="entry name" value="CPA3_Na-H_Antiporter_D"/>
</dbReference>
<feature type="transmembrane region" description="Helical" evidence="9">
    <location>
        <begin position="405"/>
        <end position="425"/>
    </location>
</feature>
<feature type="transmembrane region" description="Helical" evidence="9">
    <location>
        <begin position="271"/>
        <end position="292"/>
    </location>
</feature>
<evidence type="ECO:0000256" key="2">
    <source>
        <dbReference type="ARBA" id="ARBA00005346"/>
    </source>
</evidence>
<feature type="transmembrane region" description="Helical" evidence="9">
    <location>
        <begin position="207"/>
        <end position="231"/>
    </location>
</feature>
<comment type="caution">
    <text evidence="11">The sequence shown here is derived from an EMBL/GenBank/DDBJ whole genome shotgun (WGS) entry which is preliminary data.</text>
</comment>
<dbReference type="AlphaFoldDB" id="A0A923E905"/>
<evidence type="ECO:0000256" key="6">
    <source>
        <dbReference type="ARBA" id="ARBA00023136"/>
    </source>
</evidence>
<keyword evidence="6 9" id="KW-0472">Membrane</keyword>
<protein>
    <submittedName>
        <fullName evidence="11">Multicomponent Na+:H+ antiporter subunit D</fullName>
    </submittedName>
</protein>
<name>A0A923E905_9ACTO</name>
<feature type="transmembrane region" description="Helical" evidence="9">
    <location>
        <begin position="446"/>
        <end position="468"/>
    </location>
</feature>
<proteinExistence type="inferred from homology"/>
<dbReference type="InterPro" id="IPR001750">
    <property type="entry name" value="ND/Mrp_TM"/>
</dbReference>
<dbReference type="GO" id="GO:0008137">
    <property type="term" value="F:NADH dehydrogenase (ubiquinone) activity"/>
    <property type="evidence" value="ECO:0007669"/>
    <property type="project" value="InterPro"/>
</dbReference>
<feature type="domain" description="NADH:quinone oxidoreductase/Mrp antiporter transmembrane" evidence="10">
    <location>
        <begin position="129"/>
        <end position="420"/>
    </location>
</feature>
<evidence type="ECO:0000256" key="5">
    <source>
        <dbReference type="ARBA" id="ARBA00022989"/>
    </source>
</evidence>
<keyword evidence="5 9" id="KW-1133">Transmembrane helix</keyword>
<dbReference type="PANTHER" id="PTHR42703">
    <property type="entry name" value="NADH DEHYDROGENASE"/>
    <property type="match status" value="1"/>
</dbReference>
<evidence type="ECO:0000256" key="9">
    <source>
        <dbReference type="SAM" id="Phobius"/>
    </source>
</evidence>
<dbReference type="Pfam" id="PF00361">
    <property type="entry name" value="Proton_antipo_M"/>
    <property type="match status" value="1"/>
</dbReference>
<reference evidence="11" key="1">
    <citation type="submission" date="2020-08" db="EMBL/GenBank/DDBJ databases">
        <title>Sequencing the genomes of 1000 actinobacteria strains.</title>
        <authorList>
            <person name="Klenk H.-P."/>
        </authorList>
    </citation>
    <scope>NUCLEOTIDE SEQUENCE</scope>
    <source>
        <strain evidence="11">DSM 10695</strain>
    </source>
</reference>
<gene>
    <name evidence="11" type="ORF">HD592_002219</name>
</gene>
<dbReference type="NCBIfam" id="NF009308">
    <property type="entry name" value="PRK12665.1"/>
    <property type="match status" value="1"/>
</dbReference>
<dbReference type="GO" id="GO:0042773">
    <property type="term" value="P:ATP synthesis coupled electron transport"/>
    <property type="evidence" value="ECO:0007669"/>
    <property type="project" value="InterPro"/>
</dbReference>
<evidence type="ECO:0000256" key="7">
    <source>
        <dbReference type="RuleBase" id="RU000320"/>
    </source>
</evidence>
<feature type="transmembrane region" description="Helical" evidence="9">
    <location>
        <begin position="56"/>
        <end position="73"/>
    </location>
</feature>
<dbReference type="RefSeq" id="WP_184454156.1">
    <property type="nucleotide sequence ID" value="NZ_JACHMK010000001.1"/>
</dbReference>
<keyword evidence="4 7" id="KW-0812">Transmembrane</keyword>